<name>A0ABV5XYN9_ARTRM</name>
<gene>
    <name evidence="1" type="ORF">ACFFP1_10105</name>
</gene>
<accession>A0ABV5XYN9</accession>
<comment type="caution">
    <text evidence="1">The sequence shown here is derived from an EMBL/GenBank/DDBJ whole genome shotgun (WGS) entry which is preliminary data.</text>
</comment>
<proteinExistence type="predicted"/>
<protein>
    <submittedName>
        <fullName evidence="1">Uncharacterized protein</fullName>
    </submittedName>
</protein>
<dbReference type="Proteomes" id="UP001589702">
    <property type="component" value="Unassembled WGS sequence"/>
</dbReference>
<dbReference type="RefSeq" id="WP_376940564.1">
    <property type="nucleotide sequence ID" value="NZ_JBHMBC010000014.1"/>
</dbReference>
<keyword evidence="2" id="KW-1185">Reference proteome</keyword>
<organism evidence="1 2">
    <name type="scientific">Arthrobacter ramosus</name>
    <dbReference type="NCBI Taxonomy" id="1672"/>
    <lineage>
        <taxon>Bacteria</taxon>
        <taxon>Bacillati</taxon>
        <taxon>Actinomycetota</taxon>
        <taxon>Actinomycetes</taxon>
        <taxon>Micrococcales</taxon>
        <taxon>Micrococcaceae</taxon>
        <taxon>Arthrobacter</taxon>
    </lineage>
</organism>
<evidence type="ECO:0000313" key="1">
    <source>
        <dbReference type="EMBL" id="MFB9819854.1"/>
    </source>
</evidence>
<dbReference type="EMBL" id="JBHMBC010000014">
    <property type="protein sequence ID" value="MFB9819854.1"/>
    <property type="molecule type" value="Genomic_DNA"/>
</dbReference>
<reference evidence="1 2" key="1">
    <citation type="submission" date="2024-09" db="EMBL/GenBank/DDBJ databases">
        <authorList>
            <person name="Sun Q."/>
            <person name="Mori K."/>
        </authorList>
    </citation>
    <scope>NUCLEOTIDE SEQUENCE [LARGE SCALE GENOMIC DNA]</scope>
    <source>
        <strain evidence="1 2">JCM 1334</strain>
    </source>
</reference>
<evidence type="ECO:0000313" key="2">
    <source>
        <dbReference type="Proteomes" id="UP001589702"/>
    </source>
</evidence>
<sequence length="56" mass="6035">MNPSPRLLPDFAPLSQGTRAAWAQRLLPDFAPLSQGTRAAWAHGAALKLCRTFTSA</sequence>